<dbReference type="Gene3D" id="3.40.50.620">
    <property type="entry name" value="HUPs"/>
    <property type="match status" value="1"/>
</dbReference>
<dbReference type="SMART" id="SM00893">
    <property type="entry name" value="ETF"/>
    <property type="match status" value="1"/>
</dbReference>
<evidence type="ECO:0000256" key="2">
    <source>
        <dbReference type="ARBA" id="ARBA00005817"/>
    </source>
</evidence>
<keyword evidence="4" id="KW-0285">Flavoprotein</keyword>
<dbReference type="PANTHER" id="PTHR43153">
    <property type="entry name" value="ELECTRON TRANSFER FLAVOPROTEIN ALPHA"/>
    <property type="match status" value="1"/>
</dbReference>
<dbReference type="AlphaFoldDB" id="A0AAW1SAH7"/>
<dbReference type="GO" id="GO:0050660">
    <property type="term" value="F:flavin adenine dinucleotide binding"/>
    <property type="evidence" value="ECO:0007669"/>
    <property type="project" value="InterPro"/>
</dbReference>
<sequence>MVGMKSRCHFENCRTWAYFNLPGSQRGMFCARHKSEGMVDVVNRLCAAEGCSKHPNFNHQDQTMAIFCSQHKEPGMVNVNIRDRQCAMPDCSKYPSCNFPGSADGLYCGKHKHPGMVNVTSRHCAAPGCIRQPNFHHAGNSRGLFCCEHKQEGMVNVVSKPCEHEGCNKQPSFNLPDSTQGLFCATHRQPGMVNVKQKRCVHEGCNNRPSFNHPGENSGVFCSAHKEEGMVDVRNRHCEEPNCIKCPSFNYPGQKPGIFCGQHKRPGMMDVKHKRGRGNVANATLGPPVEDNPVFPGTVNEQALAASVVAAMGNMDQATLLNVLGQPDLLAQALAAAAQGAALPAGGPTDAGMTQLQVANSLEAARLAVLAEADAEEASTLVLAEHKDARLVPATLSTVMAAAQLGAPVSLLVSGHGLDTVVSSARSIQDVGQVLVADDASLAHSLPEPAAALLAELQRRRGFTHVLAPSSSFGRDVLPRAAALLGAQPASDAVAVVDADTIVRPFYAGNAMQTVRFAADGPRMFTIRPTAFPAAAGDGGAAAPVEAVSTEELSAAQAWHGDGARSVWVGEEMSRSERPDLGAAKVVVAGGRGLKSADNFRLLDSIAAMLGGAIGASRAAVDAGFVPNDLQVGQTGKVVAPDLYIAVGISGAIQHLAGMKDSKCIVAINTDADAPIFQVADYGLVADLFVALPELEAALRQLKEKA</sequence>
<evidence type="ECO:0000313" key="9">
    <source>
        <dbReference type="Proteomes" id="UP001445335"/>
    </source>
</evidence>
<organism evidence="8 9">
    <name type="scientific">Elliptochloris bilobata</name>
    <dbReference type="NCBI Taxonomy" id="381761"/>
    <lineage>
        <taxon>Eukaryota</taxon>
        <taxon>Viridiplantae</taxon>
        <taxon>Chlorophyta</taxon>
        <taxon>core chlorophytes</taxon>
        <taxon>Trebouxiophyceae</taxon>
        <taxon>Trebouxiophyceae incertae sedis</taxon>
        <taxon>Elliptochloris clade</taxon>
        <taxon>Elliptochloris</taxon>
    </lineage>
</organism>
<name>A0AAW1SAH7_9CHLO</name>
<dbReference type="Pfam" id="PF19114">
    <property type="entry name" value="EsV_1_7_cys"/>
    <property type="match status" value="7"/>
</dbReference>
<evidence type="ECO:0000259" key="7">
    <source>
        <dbReference type="SMART" id="SM00893"/>
    </source>
</evidence>
<dbReference type="Gene3D" id="6.10.140.110">
    <property type="match status" value="3"/>
</dbReference>
<evidence type="ECO:0000256" key="6">
    <source>
        <dbReference type="ARBA" id="ARBA00022982"/>
    </source>
</evidence>
<dbReference type="GO" id="GO:0005759">
    <property type="term" value="C:mitochondrial matrix"/>
    <property type="evidence" value="ECO:0007669"/>
    <property type="project" value="UniProtKB-SubCell"/>
</dbReference>
<proteinExistence type="inferred from homology"/>
<dbReference type="GO" id="GO:0009055">
    <property type="term" value="F:electron transfer activity"/>
    <property type="evidence" value="ECO:0007669"/>
    <property type="project" value="InterPro"/>
</dbReference>
<evidence type="ECO:0000256" key="4">
    <source>
        <dbReference type="ARBA" id="ARBA00022630"/>
    </source>
</evidence>
<dbReference type="PROSITE" id="PS00696">
    <property type="entry name" value="ETF_ALPHA"/>
    <property type="match status" value="1"/>
</dbReference>
<evidence type="ECO:0000256" key="5">
    <source>
        <dbReference type="ARBA" id="ARBA00022827"/>
    </source>
</evidence>
<dbReference type="PANTHER" id="PTHR43153:SF1">
    <property type="entry name" value="ELECTRON TRANSFER FLAVOPROTEIN SUBUNIT ALPHA, MITOCHONDRIAL"/>
    <property type="match status" value="1"/>
</dbReference>
<keyword evidence="9" id="KW-1185">Reference proteome</keyword>
<comment type="caution">
    <text evidence="8">The sequence shown here is derived from an EMBL/GenBank/DDBJ whole genome shotgun (WGS) entry which is preliminary data.</text>
</comment>
<dbReference type="SUPFAM" id="SSF52402">
    <property type="entry name" value="Adenine nucleotide alpha hydrolases-like"/>
    <property type="match status" value="1"/>
</dbReference>
<dbReference type="GO" id="GO:0033539">
    <property type="term" value="P:fatty acid beta-oxidation using acyl-CoA dehydrogenase"/>
    <property type="evidence" value="ECO:0007669"/>
    <property type="project" value="TreeGrafter"/>
</dbReference>
<dbReference type="InterPro" id="IPR043822">
    <property type="entry name" value="EsV_1_7_cys"/>
</dbReference>
<gene>
    <name evidence="8" type="ORF">WJX81_003124</name>
</gene>
<dbReference type="EMBL" id="JALJOU010000006">
    <property type="protein sequence ID" value="KAK9843450.1"/>
    <property type="molecule type" value="Genomic_DNA"/>
</dbReference>
<dbReference type="Gene3D" id="3.40.50.1220">
    <property type="entry name" value="TPP-binding domain"/>
    <property type="match status" value="1"/>
</dbReference>
<protein>
    <recommendedName>
        <fullName evidence="7">Electron transfer flavoprotein alpha/beta-subunit N-terminal domain-containing protein</fullName>
    </recommendedName>
</protein>
<evidence type="ECO:0000256" key="3">
    <source>
        <dbReference type="ARBA" id="ARBA00022448"/>
    </source>
</evidence>
<keyword evidence="3" id="KW-0813">Transport</keyword>
<dbReference type="InterPro" id="IPR014729">
    <property type="entry name" value="Rossmann-like_a/b/a_fold"/>
</dbReference>
<comment type="similarity">
    <text evidence="2">Belongs to the ETF alpha-subunit/FixB family.</text>
</comment>
<comment type="subcellular location">
    <subcellularLocation>
        <location evidence="1">Mitochondrion matrix</location>
    </subcellularLocation>
</comment>
<dbReference type="SUPFAM" id="SSF52467">
    <property type="entry name" value="DHS-like NAD/FAD-binding domain"/>
    <property type="match status" value="1"/>
</dbReference>
<dbReference type="SMART" id="SM01425">
    <property type="entry name" value="EsV_1_7"/>
    <property type="match status" value="7"/>
</dbReference>
<dbReference type="InterPro" id="IPR029035">
    <property type="entry name" value="DHS-like_NAD/FAD-binding_dom"/>
</dbReference>
<keyword evidence="5" id="KW-0274">FAD</keyword>
<dbReference type="InterPro" id="IPR018206">
    <property type="entry name" value="ETF_asu_C_CS"/>
</dbReference>
<feature type="domain" description="Electron transfer flavoprotein alpha/beta-subunit N-terminal" evidence="7">
    <location>
        <begin position="380"/>
        <end position="563"/>
    </location>
</feature>
<dbReference type="Pfam" id="PF01012">
    <property type="entry name" value="ETF"/>
    <property type="match status" value="1"/>
</dbReference>
<evidence type="ECO:0000313" key="8">
    <source>
        <dbReference type="EMBL" id="KAK9843450.1"/>
    </source>
</evidence>
<accession>A0AAW1SAH7</accession>
<dbReference type="Proteomes" id="UP001445335">
    <property type="component" value="Unassembled WGS sequence"/>
</dbReference>
<dbReference type="CDD" id="cd01715">
    <property type="entry name" value="ETF_alpha"/>
    <property type="match status" value="1"/>
</dbReference>
<keyword evidence="6" id="KW-0249">Electron transport</keyword>
<dbReference type="Pfam" id="PF00766">
    <property type="entry name" value="ETF_alpha"/>
    <property type="match status" value="1"/>
</dbReference>
<dbReference type="InterPro" id="IPR014731">
    <property type="entry name" value="ETF_asu_C"/>
</dbReference>
<dbReference type="InterPro" id="IPR033947">
    <property type="entry name" value="ETF_alpha_N"/>
</dbReference>
<dbReference type="InterPro" id="IPR014730">
    <property type="entry name" value="ETF_a/b_N"/>
</dbReference>
<dbReference type="FunFam" id="3.40.50.1220:FF:000001">
    <property type="entry name" value="Electron transfer flavoprotein, alpha subunit"/>
    <property type="match status" value="1"/>
</dbReference>
<evidence type="ECO:0000256" key="1">
    <source>
        <dbReference type="ARBA" id="ARBA00004305"/>
    </source>
</evidence>
<dbReference type="InterPro" id="IPR001308">
    <property type="entry name" value="ETF_a/FixB"/>
</dbReference>
<reference evidence="8 9" key="1">
    <citation type="journal article" date="2024" name="Nat. Commun.">
        <title>Phylogenomics reveals the evolutionary origins of lichenization in chlorophyte algae.</title>
        <authorList>
            <person name="Puginier C."/>
            <person name="Libourel C."/>
            <person name="Otte J."/>
            <person name="Skaloud P."/>
            <person name="Haon M."/>
            <person name="Grisel S."/>
            <person name="Petersen M."/>
            <person name="Berrin J.G."/>
            <person name="Delaux P.M."/>
            <person name="Dal Grande F."/>
            <person name="Keller J."/>
        </authorList>
    </citation>
    <scope>NUCLEOTIDE SEQUENCE [LARGE SCALE GENOMIC DNA]</scope>
    <source>
        <strain evidence="8 9">SAG 245.80</strain>
    </source>
</reference>